<keyword evidence="2" id="KW-0732">Signal</keyword>
<comment type="caution">
    <text evidence="3">The sequence shown here is derived from an EMBL/GenBank/DDBJ whole genome shotgun (WGS) entry which is preliminary data.</text>
</comment>
<sequence>MRLLLLLLLLPPLLLPTPKQWYGCRKHQPDLLSGSFPPPLADRINIPTENKARRGEGSCRCVSVGKRCRVWCVTEDWKVDTAGRLSPLAAPPRAAPPHPPPFHPRSNTPYTPQKPPTTSLYTYPSPWPLPRLRISGVEWRRAVRGTDTESIDLCGVKVYGLAMPRLTNTWPQTLQQPAAAFLVTPALHEETQPQVLERRSSVTVILGTKQRGGGRGREEEGVQKRMEGQVGVKAGGNFTC</sequence>
<proteinExistence type="predicted"/>
<feature type="region of interest" description="Disordered" evidence="1">
    <location>
        <begin position="87"/>
        <end position="122"/>
    </location>
</feature>
<evidence type="ECO:0000313" key="4">
    <source>
        <dbReference type="Proteomes" id="UP000324222"/>
    </source>
</evidence>
<dbReference type="Proteomes" id="UP000324222">
    <property type="component" value="Unassembled WGS sequence"/>
</dbReference>
<accession>A0A5B7I1A0</accession>
<name>A0A5B7I1A0_PORTR</name>
<organism evidence="3 4">
    <name type="scientific">Portunus trituberculatus</name>
    <name type="common">Swimming crab</name>
    <name type="synonym">Neptunus trituberculatus</name>
    <dbReference type="NCBI Taxonomy" id="210409"/>
    <lineage>
        <taxon>Eukaryota</taxon>
        <taxon>Metazoa</taxon>
        <taxon>Ecdysozoa</taxon>
        <taxon>Arthropoda</taxon>
        <taxon>Crustacea</taxon>
        <taxon>Multicrustacea</taxon>
        <taxon>Malacostraca</taxon>
        <taxon>Eumalacostraca</taxon>
        <taxon>Eucarida</taxon>
        <taxon>Decapoda</taxon>
        <taxon>Pleocyemata</taxon>
        <taxon>Brachyura</taxon>
        <taxon>Eubrachyura</taxon>
        <taxon>Portunoidea</taxon>
        <taxon>Portunidae</taxon>
        <taxon>Portuninae</taxon>
        <taxon>Portunus</taxon>
    </lineage>
</organism>
<gene>
    <name evidence="3" type="ORF">E2C01_068864</name>
</gene>
<feature type="signal peptide" evidence="2">
    <location>
        <begin position="1"/>
        <end position="16"/>
    </location>
</feature>
<protein>
    <submittedName>
        <fullName evidence="3">Uncharacterized protein</fullName>
    </submittedName>
</protein>
<feature type="compositionally biased region" description="Pro residues" evidence="1">
    <location>
        <begin position="89"/>
        <end position="103"/>
    </location>
</feature>
<evidence type="ECO:0000256" key="1">
    <source>
        <dbReference type="SAM" id="MobiDB-lite"/>
    </source>
</evidence>
<feature type="chain" id="PRO_5023084909" evidence="2">
    <location>
        <begin position="17"/>
        <end position="240"/>
    </location>
</feature>
<dbReference type="AlphaFoldDB" id="A0A5B7I1A0"/>
<evidence type="ECO:0000313" key="3">
    <source>
        <dbReference type="EMBL" id="MPC74504.1"/>
    </source>
</evidence>
<keyword evidence="4" id="KW-1185">Reference proteome</keyword>
<evidence type="ECO:0000256" key="2">
    <source>
        <dbReference type="SAM" id="SignalP"/>
    </source>
</evidence>
<dbReference type="EMBL" id="VSRR010039055">
    <property type="protein sequence ID" value="MPC74504.1"/>
    <property type="molecule type" value="Genomic_DNA"/>
</dbReference>
<reference evidence="3 4" key="1">
    <citation type="submission" date="2019-05" db="EMBL/GenBank/DDBJ databases">
        <title>Another draft genome of Portunus trituberculatus and its Hox gene families provides insights of decapod evolution.</title>
        <authorList>
            <person name="Jeong J.-H."/>
            <person name="Song I."/>
            <person name="Kim S."/>
            <person name="Choi T."/>
            <person name="Kim D."/>
            <person name="Ryu S."/>
            <person name="Kim W."/>
        </authorList>
    </citation>
    <scope>NUCLEOTIDE SEQUENCE [LARGE SCALE GENOMIC DNA]</scope>
    <source>
        <tissue evidence="3">Muscle</tissue>
    </source>
</reference>